<dbReference type="Pfam" id="PF17857">
    <property type="entry name" value="AAA_lid_1"/>
    <property type="match status" value="1"/>
</dbReference>
<gene>
    <name evidence="16" type="ORF">IMG5_089580</name>
</gene>
<evidence type="ECO:0000256" key="1">
    <source>
        <dbReference type="ARBA" id="ARBA00004138"/>
    </source>
</evidence>
<dbReference type="Proteomes" id="UP000008983">
    <property type="component" value="Unassembled WGS sequence"/>
</dbReference>
<dbReference type="GO" id="GO:0005874">
    <property type="term" value="C:microtubule"/>
    <property type="evidence" value="ECO:0007669"/>
    <property type="project" value="UniProtKB-KW"/>
</dbReference>
<dbReference type="InterPro" id="IPR043157">
    <property type="entry name" value="Dynein_AAA1S"/>
</dbReference>
<dbReference type="InterPro" id="IPR013602">
    <property type="entry name" value="Dynein_heavy_linker"/>
</dbReference>
<keyword evidence="4" id="KW-0963">Cytoplasm</keyword>
<dbReference type="SUPFAM" id="SSF52540">
    <property type="entry name" value="P-loop containing nucleoside triphosphate hydrolases"/>
    <property type="match status" value="4"/>
</dbReference>
<dbReference type="Gene3D" id="1.10.8.720">
    <property type="entry name" value="Region D6 of dynein motor"/>
    <property type="match status" value="1"/>
</dbReference>
<dbReference type="Pfam" id="PF12775">
    <property type="entry name" value="AAA_7"/>
    <property type="match status" value="1"/>
</dbReference>
<dbReference type="InterPro" id="IPR041228">
    <property type="entry name" value="Dynein_C"/>
</dbReference>
<dbReference type="InterPro" id="IPR027417">
    <property type="entry name" value="P-loop_NTPase"/>
</dbReference>
<dbReference type="Pfam" id="PF03028">
    <property type="entry name" value="Dynein_heavy"/>
    <property type="match status" value="1"/>
</dbReference>
<evidence type="ECO:0000259" key="15">
    <source>
        <dbReference type="SMART" id="SM00382"/>
    </source>
</evidence>
<dbReference type="GO" id="GO:0030286">
    <property type="term" value="C:dynein complex"/>
    <property type="evidence" value="ECO:0007669"/>
    <property type="project" value="UniProtKB-KW"/>
</dbReference>
<dbReference type="PANTHER" id="PTHR45703:SF36">
    <property type="entry name" value="DYNEIN HEAVY CHAIN, CYTOPLASMIC"/>
    <property type="match status" value="1"/>
</dbReference>
<proteinExistence type="inferred from homology"/>
<feature type="domain" description="AAA+ ATPase" evidence="15">
    <location>
        <begin position="1431"/>
        <end position="1530"/>
    </location>
</feature>
<dbReference type="Pfam" id="PF18199">
    <property type="entry name" value="Dynein_C"/>
    <property type="match status" value="1"/>
</dbReference>
<dbReference type="Gene3D" id="1.10.8.710">
    <property type="match status" value="1"/>
</dbReference>
<dbReference type="Gene3D" id="1.10.8.1220">
    <property type="match status" value="1"/>
</dbReference>
<dbReference type="EMBL" id="GL983730">
    <property type="protein sequence ID" value="EGR32288.1"/>
    <property type="molecule type" value="Genomic_DNA"/>
</dbReference>
<dbReference type="GO" id="GO:0008569">
    <property type="term" value="F:minus-end-directed microtubule motor activity"/>
    <property type="evidence" value="ECO:0007669"/>
    <property type="project" value="InterPro"/>
</dbReference>
<dbReference type="InterPro" id="IPR043160">
    <property type="entry name" value="Dynein_C_barrel"/>
</dbReference>
<dbReference type="GeneID" id="14908447"/>
<dbReference type="FunFam" id="1.20.140.100:FF:000001">
    <property type="entry name" value="dynein heavy chain 17, axonemal"/>
    <property type="match status" value="1"/>
</dbReference>
<feature type="domain" description="AAA+ ATPase" evidence="15">
    <location>
        <begin position="1958"/>
        <end position="2127"/>
    </location>
</feature>
<dbReference type="FunFam" id="1.20.920.30:FF:000002">
    <property type="entry name" value="Dynein axonemal heavy chain 3"/>
    <property type="match status" value="1"/>
</dbReference>
<organism evidence="16 17">
    <name type="scientific">Ichthyophthirius multifiliis</name>
    <name type="common">White spot disease agent</name>
    <name type="synonym">Ich</name>
    <dbReference type="NCBI Taxonomy" id="5932"/>
    <lineage>
        <taxon>Eukaryota</taxon>
        <taxon>Sar</taxon>
        <taxon>Alveolata</taxon>
        <taxon>Ciliophora</taxon>
        <taxon>Intramacronucleata</taxon>
        <taxon>Oligohymenophorea</taxon>
        <taxon>Hymenostomatida</taxon>
        <taxon>Ophryoglenina</taxon>
        <taxon>Ichthyophthirius</taxon>
    </lineage>
</organism>
<dbReference type="OrthoDB" id="5593012at2759"/>
<dbReference type="InterPro" id="IPR042222">
    <property type="entry name" value="Dynein_2_N"/>
</dbReference>
<dbReference type="Gene3D" id="3.10.490.20">
    <property type="match status" value="1"/>
</dbReference>
<dbReference type="Pfam" id="PF18198">
    <property type="entry name" value="AAA_lid_11"/>
    <property type="match status" value="1"/>
</dbReference>
<dbReference type="InterPro" id="IPR042228">
    <property type="entry name" value="Dynein_linker_3"/>
</dbReference>
<dbReference type="FunFam" id="3.40.50.300:FF:000362">
    <property type="entry name" value="Dynein, axonemal, heavy chain 6"/>
    <property type="match status" value="1"/>
</dbReference>
<dbReference type="InterPro" id="IPR024317">
    <property type="entry name" value="Dynein_heavy_chain_D4_dom"/>
</dbReference>
<feature type="coiled-coil region" evidence="14">
    <location>
        <begin position="755"/>
        <end position="793"/>
    </location>
</feature>
<dbReference type="Gene3D" id="3.20.180.20">
    <property type="entry name" value="Dynein heavy chain, N-terminal domain 2"/>
    <property type="match status" value="1"/>
</dbReference>
<evidence type="ECO:0000256" key="12">
    <source>
        <dbReference type="ARBA" id="ARBA00023212"/>
    </source>
</evidence>
<dbReference type="SMART" id="SM00382">
    <property type="entry name" value="AAA"/>
    <property type="match status" value="2"/>
</dbReference>
<dbReference type="Gene3D" id="1.20.58.1120">
    <property type="match status" value="1"/>
</dbReference>
<evidence type="ECO:0000256" key="6">
    <source>
        <dbReference type="ARBA" id="ARBA00022741"/>
    </source>
</evidence>
<evidence type="ECO:0000256" key="8">
    <source>
        <dbReference type="ARBA" id="ARBA00023017"/>
    </source>
</evidence>
<dbReference type="eggNOG" id="KOG3595">
    <property type="taxonomic scope" value="Eukaryota"/>
</dbReference>
<dbReference type="FunFam" id="1.10.8.720:FF:000001">
    <property type="entry name" value="dynein heavy chain 7, axonemal"/>
    <property type="match status" value="1"/>
</dbReference>
<dbReference type="Gene3D" id="1.20.920.30">
    <property type="match status" value="1"/>
</dbReference>
<evidence type="ECO:0000256" key="9">
    <source>
        <dbReference type="ARBA" id="ARBA00023054"/>
    </source>
</evidence>
<evidence type="ECO:0000256" key="2">
    <source>
        <dbReference type="ARBA" id="ARBA00004245"/>
    </source>
</evidence>
<dbReference type="GO" id="GO:0005929">
    <property type="term" value="C:cilium"/>
    <property type="evidence" value="ECO:0007669"/>
    <property type="project" value="UniProtKB-SubCell"/>
</dbReference>
<keyword evidence="11" id="KW-0505">Motor protein</keyword>
<dbReference type="CDD" id="cd00009">
    <property type="entry name" value="AAA"/>
    <property type="match status" value="1"/>
</dbReference>
<dbReference type="FunFam" id="1.20.1270.280:FF:000001">
    <property type="entry name" value="dynein heavy chain 7, axonemal"/>
    <property type="match status" value="1"/>
</dbReference>
<dbReference type="PANTHER" id="PTHR45703">
    <property type="entry name" value="DYNEIN HEAVY CHAIN"/>
    <property type="match status" value="1"/>
</dbReference>
<dbReference type="Gene3D" id="1.20.140.100">
    <property type="entry name" value="Dynein heavy chain, N-terminal domain 2"/>
    <property type="match status" value="1"/>
</dbReference>
<accession>G0QR67</accession>
<comment type="similarity">
    <text evidence="3">Belongs to the dynein heavy chain family.</text>
</comment>
<dbReference type="OMA" id="SQFGMKK"/>
<name>G0QR67_ICHMU</name>
<dbReference type="GO" id="GO:0045505">
    <property type="term" value="F:dynein intermediate chain binding"/>
    <property type="evidence" value="ECO:0007669"/>
    <property type="project" value="InterPro"/>
</dbReference>
<evidence type="ECO:0000313" key="16">
    <source>
        <dbReference type="EMBL" id="EGR32288.1"/>
    </source>
</evidence>
<dbReference type="InterPro" id="IPR035699">
    <property type="entry name" value="AAA_6"/>
</dbReference>
<evidence type="ECO:0000256" key="5">
    <source>
        <dbReference type="ARBA" id="ARBA00022701"/>
    </source>
</evidence>
<evidence type="ECO:0000256" key="14">
    <source>
        <dbReference type="SAM" id="Coils"/>
    </source>
</evidence>
<dbReference type="STRING" id="857967.G0QR67"/>
<dbReference type="InterPro" id="IPR041589">
    <property type="entry name" value="DNAH3_AAA_lid_1"/>
</dbReference>
<evidence type="ECO:0000256" key="7">
    <source>
        <dbReference type="ARBA" id="ARBA00022840"/>
    </source>
</evidence>
<evidence type="ECO:0000256" key="13">
    <source>
        <dbReference type="ARBA" id="ARBA00023273"/>
    </source>
</evidence>
<dbReference type="Pfam" id="PF08393">
    <property type="entry name" value="DHC_N2"/>
    <property type="match status" value="1"/>
</dbReference>
<evidence type="ECO:0000256" key="4">
    <source>
        <dbReference type="ARBA" id="ARBA00022490"/>
    </source>
</evidence>
<dbReference type="GO" id="GO:0007018">
    <property type="term" value="P:microtubule-based movement"/>
    <property type="evidence" value="ECO:0007669"/>
    <property type="project" value="InterPro"/>
</dbReference>
<dbReference type="InterPro" id="IPR042219">
    <property type="entry name" value="AAA_lid_11_sf"/>
</dbReference>
<dbReference type="GO" id="GO:0051959">
    <property type="term" value="F:dynein light intermediate chain binding"/>
    <property type="evidence" value="ECO:0007669"/>
    <property type="project" value="InterPro"/>
</dbReference>
<evidence type="ECO:0000313" key="17">
    <source>
        <dbReference type="Proteomes" id="UP000008983"/>
    </source>
</evidence>
<dbReference type="Gene3D" id="3.40.50.300">
    <property type="entry name" value="P-loop containing nucleotide triphosphate hydrolases"/>
    <property type="match status" value="4"/>
</dbReference>
<comment type="subcellular location">
    <subcellularLocation>
        <location evidence="1">Cell projection</location>
        <location evidence="1">Cilium</location>
    </subcellularLocation>
    <subcellularLocation>
        <location evidence="2">Cytoplasm</location>
        <location evidence="2">Cytoskeleton</location>
    </subcellularLocation>
</comment>
<keyword evidence="6" id="KW-0547">Nucleotide-binding</keyword>
<dbReference type="Gene3D" id="1.20.920.20">
    <property type="match status" value="1"/>
</dbReference>
<protein>
    <recommendedName>
        <fullName evidence="15">AAA+ ATPase domain-containing protein</fullName>
    </recommendedName>
</protein>
<dbReference type="Pfam" id="PF12780">
    <property type="entry name" value="AAA_8"/>
    <property type="match status" value="1"/>
</dbReference>
<keyword evidence="10" id="KW-0969">Cilium</keyword>
<dbReference type="RefSeq" id="XP_004035774.1">
    <property type="nucleotide sequence ID" value="XM_004035726.1"/>
</dbReference>
<dbReference type="Gene3D" id="1.20.1270.280">
    <property type="match status" value="1"/>
</dbReference>
<dbReference type="InterPro" id="IPR041658">
    <property type="entry name" value="AAA_lid_11"/>
</dbReference>
<dbReference type="FunFam" id="1.10.8.710:FF:000001">
    <property type="entry name" value="Dynein axonemal heavy chain 2"/>
    <property type="match status" value="1"/>
</dbReference>
<evidence type="ECO:0000256" key="3">
    <source>
        <dbReference type="ARBA" id="ARBA00008887"/>
    </source>
</evidence>
<evidence type="ECO:0000256" key="10">
    <source>
        <dbReference type="ARBA" id="ARBA00023069"/>
    </source>
</evidence>
<dbReference type="InParanoid" id="G0QR67"/>
<dbReference type="FunFam" id="3.40.50.300:FF:000063">
    <property type="entry name" value="dynein heavy chain 6, axonemal"/>
    <property type="match status" value="1"/>
</dbReference>
<dbReference type="FunFam" id="1.20.58.1120:FF:000001">
    <property type="entry name" value="dynein heavy chain 2, axonemal"/>
    <property type="match status" value="1"/>
</dbReference>
<reference evidence="16 17" key="1">
    <citation type="submission" date="2011-07" db="EMBL/GenBank/DDBJ databases">
        <authorList>
            <person name="Coyne R."/>
            <person name="Brami D."/>
            <person name="Johnson J."/>
            <person name="Hostetler J."/>
            <person name="Hannick L."/>
            <person name="Clark T."/>
            <person name="Cassidy-Hanley D."/>
            <person name="Inman J."/>
        </authorList>
    </citation>
    <scope>NUCLEOTIDE SEQUENCE [LARGE SCALE GENOMIC DNA]</scope>
    <source>
        <strain evidence="16 17">G5</strain>
    </source>
</reference>
<keyword evidence="9 14" id="KW-0175">Coiled coil</keyword>
<keyword evidence="8" id="KW-0243">Dynein</keyword>
<keyword evidence="13" id="KW-0966">Cell projection</keyword>
<evidence type="ECO:0000256" key="11">
    <source>
        <dbReference type="ARBA" id="ARBA00023175"/>
    </source>
</evidence>
<dbReference type="Gene3D" id="1.10.287.2620">
    <property type="match status" value="1"/>
</dbReference>
<keyword evidence="7" id="KW-0067">ATP-binding</keyword>
<keyword evidence="17" id="KW-1185">Reference proteome</keyword>
<dbReference type="InterPro" id="IPR004273">
    <property type="entry name" value="Dynein_heavy_D6_P-loop"/>
</dbReference>
<dbReference type="FunFam" id="3.10.490.20:FF:000005">
    <property type="entry name" value="Dynein axonemal heavy chain 6"/>
    <property type="match status" value="1"/>
</dbReference>
<dbReference type="InterPro" id="IPR026983">
    <property type="entry name" value="DHC"/>
</dbReference>
<dbReference type="GO" id="GO:0005524">
    <property type="term" value="F:ATP binding"/>
    <property type="evidence" value="ECO:0007669"/>
    <property type="project" value="UniProtKB-KW"/>
</dbReference>
<dbReference type="InterPro" id="IPR003593">
    <property type="entry name" value="AAA+_ATPase"/>
</dbReference>
<dbReference type="Pfam" id="PF12774">
    <property type="entry name" value="AAA_6"/>
    <property type="match status" value="1"/>
</dbReference>
<sequence length="3768" mass="444364">MIKPARNPQKINQRLNYIKLNSTNKSFINASEIINNKQENQNKSKLIIIKNEAQNKCTKQEFQVKESLKIYDCWEDDQTPEYWFNFYKNKKGPHGICPQYINYQQQYIIKYIKTNQIHNKQRFQMTNIQILDYNPIKEKFLVKIMDTGFEKWVIRLSILFNEENKEKYFERINLAKERKKQIRDDKRFLEYLDGIQENIQIQDKWKKEILNLVFKKGVDFKEEIKEIKNVSLLPELLREVEKEYVRFIKKGIVLREIQDPQNLQKWKDAKIQNRNFQKIIPLIGTVQILDYNFEQIQQIFYFFIFLFLKKRKDLNIIHYSKNKNIVKTLHMIFSKCQEFEDFRLFNTNQIKDIPLLLDQFQEQQYNFHLKQSSILRIKWKEYIISEIQDLLRQCFRFYVTDKNSYMESELNLFLKRINLIFNYHIQENIVYKNVNNYLNFLRMFTIPQNNDLWNISKNPLIIIYLKSKSNHNKSIEKNKKKYQKSKTNGNSKPNIDQILDVLNEPFDYLINTVNMFKCLESYLIPLIDLNKNVPIYQIGNYLDIIVKAKEKIHEYVQIGYEDPLQILNKFNQFTFLMNKTINKVVRTLFGDIKENSFVYNLNKSEIESKLQEIRAAKMSIQMVCIDVKNGFFFQINIEQTKQMLVQRSDDLIKAILDKLKDIILINVNRIDNEYNIILQQIVKDPQNEEELIQLKNILDEIDLNLAKMQEQVSCVQEYLDILQQYQYYIDEQIIQQFWLLKTYSFDIKKKVIEGIKNAQNKEDILINKLQQEKEQFEQELEQIKEKLEMIKLLSNYKNVKENISEVYQLNDKIKHAFDKNKKIIKREIMLKQNVSNYQNIENTYLEFLPYQKLWEYCIGFEMDLQDWTQSPIIFKNFNLIEKKVNQIFYKGSINLCKTFIDLQNDLALNVSLEFKKEIENFRDKMWIIEYLSNEAMSNLKKSQSHWKEIFAYANITDIEPIERLNLKVLIDKGLGNYKEHIQEISIKANKQWKIERKLKEMEDKVKVVKIEIIRYKKTGTFILKGVQQIQQFFDDQLNNLIMMKASPYIKPILKYAQSLEHKIIVFQDTLEQWNKCQRGWMYLEPIFTSEDIIKKMEKEKKKFDKIDNFWKVTMNQFSQDPNIWEYLEFEKIKQEFLIFNKSIDQIQKSLSDYLESKRKEFPRFYFLSDEELLEILADTKDPMKVQKHINKCFEAVSMLDFYSQNEVNNFFIFIFLQKKYQVGGLISSEKENIKLLKKIDVNKGKMKEKCMKKTLMQITKDCMKDNQSERIQWINKWPSQIVLAVNMLNWTYYSEQAINNNNIQLFNLEFNTLKQYLDFLEKQFQEIVNLVRQDLSPLVRLTLGALIVLDVHAKDVIQELEEQGCYNLTDFIWTSQLRYYWEDSNNEQYLLVKMINAQLKYGFEYQGNSNRLVITPLTDRCYRTLMGAFHLQYGCAPEGPAGTGKTETVKDLSKAVGVQIVIFNCSDGLNYLAMRKFFKGIASSGAWCCFDEFNKINLEVISVIAQQVLSIQSAIKEKRKDFMFDGESIQLVLSCAINITMNPGYEGRSKLPDNLKALFRPCAMMVPDYALISEIYLYSVGFQDARNLARKIVTSLRLSSEQLSTQDHYDFGMRALKAILTVAGNLKRVSKDKEDIICLRALMDVNIPKFTLNDVQLFASITNDLFPGVQLPNNDYEKLEKALIYSCQELKLQPEKNFLNKCIELFNTINVRHGIMVVGNAFSGKSSITTSLQNAISSLKGIDQYLNVQSQKINPKSITIDQLYGKFDPDTKTWSDGVISIIMRNCLQDTENQDRKWIIFDGPVDAVWIENMNTVLDDNKKLCLTSGEIIRMTIGMTIIFEVQDLALASPATVSRCGMVFLELNQLGWIPLGSPDIINNYNLQLDIKFQYQPRKINLKIPEKNTVFDVCYDSKKLKWINWTQTVEKQTVPKGGEYLDVIVPTNDSIRNNYFLNKYIQNKIHMLICGPTGTGKTSNIIKELQNNYFNAEYSNLFISFSGQTQVNQVQRLIESKVNSRRRKGVFGPEQGKKNIVIFIDDLNMPAKEIYGAQPPIELLRQWMDEGGWYDLENKDWKVLQDIIFVAAMLPGGQNVVTGRYLRHFNLLYVQPFDEESLVRIFSCVMEWYFGLYQGNISKGIVQMGANIVKSTIELYNNIQISKDLLPTPAKSHYIYNLRDISKVFQGISKACPRSFLLEESNAFIKLWAHECMRVFQDRLISVQDQNIFEEILKQIVLKNFKKEWNSLVLVQPLLFAQFIPIICEGEKRPLQDVYCELTNRNEVVRKCYEYLNEFNNYFQDNKLNLVLFMGAIQHIIKICRVINISFGHALLIGVGGSGRKSLACLASFICFQNESMQVDEKNWVEEVQKVMKMAGLENRNVVFMFSDSQILKESMLEEICNILNNGEIPNLFPQEEKTEIIEEIGQSFNGTSIEKFNQFIKQCKQYLHLVLTFSPVGEAFRRRLRTFPSLVNCTTIDWFMAWTGEALRSTASNHFEKVMQIEKTEGLVEIAVDMQIRISELSQRYLQELRMYYYVTPSSYFELLKIFQKLVEERKRKIFGVIQMYEIGVNKILQTEMQVQGMQRDLEELQPQLVVKTEQNQQMLIYLQQKQKEADEKMEICELEEKECNAQRNISNALKQECEQELQKVLPLSAIAAKSLDNISKNDMTTLKSFTKPPEAVAIIMEGLCYAFDEDQFVKLVPVVPGSTEKKKDFWEYSKKNYLLINLLIESKNLKKIKLQESLCKKLKNLNFFYLILFLKKIKSLMLLKQQEIYYYGQKLQQRLMMHFQLWTLKENNWKLLRLNQNKQKVHQMKRKKHYMKYSIYYNLYKKPINQLNKKNKTQKRKYRNAKYNLNELAHQQMDQVEKKIPGNKKLKQIKLKLQVLQEIAFCVLEFQLIQGLFRLLIEKRPFRNGRNNQRNQVFYIQVIFLYRIFYVIPLLQDNFYKDVAKRVSNMYFVVLDLALIETTYQWSLEFYINIFLKAIQSLVPGKNQRCLNIINQFQILMYESICTSLFEKDKLIFSLLMCIKIMEIENKITKQQIRFMMLGGTQTENEKKQPKNSKKWLSQKTWSFICELSQKIDIFSEFDEDFEQNEQQWYEIYKADNLDKPFPGKIPNRLNEFQQLIIIRILFPDKFTQGIQKLIINEMGEKYIQPPPFNLKAVFQESNCITPLIFILSSGADPRLEIIKLADQIGFKATFNQISLGQGQGEYTENSIKEAFEKGYWILLQNCHLAQSFMPELERILETPIQKIHKDFRIWLTSIPSDVFPSSILMKGIKITFEPPSGLKNNLLRSFQQQDFRKFEECVKVHEWKKLFFGLAFFHAVIIERRKYGPLGWNIPYEFTSADFAISYSQLKLYLNEQENIPWEALNYMVAEANYGGRVTDPKDRRLIKALLQDFYCKNILEEGYFFSQKNQIYFAPREGNLNFYKKYIQGLPRNDTADIFGLHSNAQISCAILETNYICQNVLSLLPRAGLGEGGKSTEQIIKEKLQILQDKLPSLFDIEKVQQIHPIKYEQSMNTVLIQELIRFNKLLNTVNQSLVDLGKAIDGHLVMSNVLEDVFNCVFDNKVPDFWHKVSYPSLKPLGSWINDFVLRLKEMQRWIDQGAPNSFWISGFFFTQSFLTGILQNYSRKKKIPIDTLSFDFKVISDPKKQNVDLEKRPEDGCFFYGLYLEGAGWDLDNGYICESQQKILYQYMPHIWLIPTDKIQNYEHYINVYETPVYKTSKRAGNLSTTGHSTNYVLSIYLPIEKSSLPNHWVKRGVAALTQLND</sequence>
<keyword evidence="12" id="KW-0206">Cytoskeleton</keyword>
<keyword evidence="5" id="KW-0493">Microtubule</keyword>